<evidence type="ECO:0000313" key="5">
    <source>
        <dbReference type="Proteomes" id="UP000027920"/>
    </source>
</evidence>
<dbReference type="Gene3D" id="3.20.20.80">
    <property type="entry name" value="Glycosidases"/>
    <property type="match status" value="1"/>
</dbReference>
<name>A0A072NZ66_9EURO</name>
<dbReference type="InterPro" id="IPR017853">
    <property type="entry name" value="GH"/>
</dbReference>
<feature type="domain" description="DUF7908" evidence="3">
    <location>
        <begin position="138"/>
        <end position="281"/>
    </location>
</feature>
<gene>
    <name evidence="4" type="ORF">A1O9_10791</name>
</gene>
<feature type="compositionally biased region" description="Low complexity" evidence="1">
    <location>
        <begin position="120"/>
        <end position="134"/>
    </location>
</feature>
<feature type="compositionally biased region" description="Low complexity" evidence="1">
    <location>
        <begin position="418"/>
        <end position="463"/>
    </location>
</feature>
<feature type="region of interest" description="Disordered" evidence="1">
    <location>
        <begin position="396"/>
        <end position="463"/>
    </location>
</feature>
<evidence type="ECO:0000256" key="1">
    <source>
        <dbReference type="SAM" id="MobiDB-lite"/>
    </source>
</evidence>
<feature type="compositionally biased region" description="Polar residues" evidence="1">
    <location>
        <begin position="396"/>
        <end position="417"/>
    </location>
</feature>
<evidence type="ECO:0000313" key="4">
    <source>
        <dbReference type="EMBL" id="KEF52886.1"/>
    </source>
</evidence>
<dbReference type="GeneID" id="25285695"/>
<organism evidence="4 5">
    <name type="scientific">Exophiala aquamarina CBS 119918</name>
    <dbReference type="NCBI Taxonomy" id="1182545"/>
    <lineage>
        <taxon>Eukaryota</taxon>
        <taxon>Fungi</taxon>
        <taxon>Dikarya</taxon>
        <taxon>Ascomycota</taxon>
        <taxon>Pezizomycotina</taxon>
        <taxon>Eurotiomycetes</taxon>
        <taxon>Chaetothyriomycetidae</taxon>
        <taxon>Chaetothyriales</taxon>
        <taxon>Herpotrichiellaceae</taxon>
        <taxon>Exophiala</taxon>
    </lineage>
</organism>
<dbReference type="SUPFAM" id="SSF51445">
    <property type="entry name" value="(Trans)glycosidases"/>
    <property type="match status" value="1"/>
</dbReference>
<dbReference type="PANTHER" id="PTHR34154">
    <property type="entry name" value="ALKALI-SENSITIVE LINKAGE PROTEIN 1"/>
    <property type="match status" value="1"/>
</dbReference>
<evidence type="ECO:0000259" key="2">
    <source>
        <dbReference type="Pfam" id="PF11790"/>
    </source>
</evidence>
<dbReference type="InterPro" id="IPR053183">
    <property type="entry name" value="ASL1"/>
</dbReference>
<feature type="compositionally biased region" description="Polar residues" evidence="1">
    <location>
        <begin position="110"/>
        <end position="119"/>
    </location>
</feature>
<dbReference type="InterPro" id="IPR057230">
    <property type="entry name" value="DUF7908"/>
</dbReference>
<feature type="compositionally biased region" description="Low complexity" evidence="1">
    <location>
        <begin position="556"/>
        <end position="576"/>
    </location>
</feature>
<keyword evidence="5" id="KW-1185">Reference proteome</keyword>
<feature type="compositionally biased region" description="Low complexity" evidence="1">
    <location>
        <begin position="480"/>
        <end position="515"/>
    </location>
</feature>
<feature type="region of interest" description="Disordered" evidence="1">
    <location>
        <begin position="110"/>
        <end position="134"/>
    </location>
</feature>
<accession>A0A072NZ66</accession>
<dbReference type="Proteomes" id="UP000027920">
    <property type="component" value="Unassembled WGS sequence"/>
</dbReference>
<evidence type="ECO:0000259" key="3">
    <source>
        <dbReference type="Pfam" id="PF25485"/>
    </source>
</evidence>
<comment type="caution">
    <text evidence="4">The sequence shown here is derived from an EMBL/GenBank/DDBJ whole genome shotgun (WGS) entry which is preliminary data.</text>
</comment>
<dbReference type="PANTHER" id="PTHR34154:SF10">
    <property type="entry name" value="ASL1-LIKE GLYCOSYL HYDROLASE CATALYTIC DOMAIN-CONTAINING PROTEIN"/>
    <property type="match status" value="1"/>
</dbReference>
<sequence length="846" mass="89010">MPMNPKDQSARVCRMKLISPRVWLLYSTAVHASAQSVSQTDSCYLTTTVIYGDPETWISYSGFTSSSTTTSFPSTSTAANSLETVSITTSSLITPYPTTSSSLIGSTPGVSASSLSDNQTSGSTSTSSSSSIIGPPAPTSAPFVVQINIPNPTNLKLLKRDISYLTFVEGEAYLTSYEGHAAVFLLTATKYLLSAGSYVEPFYEQYGQEYTRPLSLPGVVSLQQTLALFDNRYGWSFNDGGLMLGNASFYVNDIGRMLVFFGGEGQAPDDAAIADLGVAFVDSFLSSTITSTFHVTSTSETESTSVSPTITPTTSDVASLSTTPTSTNGEISSSTGLISFSSNSPCSSVTNSMATSTGTTPASSMQQSSAVVVSTSIRSTATATSAFTTLGASTTPTRLSSIYQPPSGSTVPTVSTQTATSILSPLTSLPPSASSDSSPSQSSTIASASTPSSRNSTSTGNGETSIVTISIPVSQSTIIPTTPRAASSTSTVSVGSSTTTPAVLSSGSLQGSSTTPVVSGSLATSVSSFDNASSTQMTASTSSRVISQTSSTSLISTTVHSTTSTTRSSSSTSTSTPNPSKRGLAYTNVTTLVYYPPPDPYISWSYNYYSLPNASNNAGPYPSSQFRFIPLLFNDDPSLTSIWAANVNFSLANYGTDALFGFNEPDACFAGLSSCMPLNKSLQGYAKHMQPFAHRTSPSTGQRVKIGSVAVTNAGQDGLAYLSQFLGNATQMNLTIDFLNLHWYASPYNIQYFKDYVTQAYNVTGGGRYPVWITEFGMDRPDYPALLVQEFLRNASKWCDETSWIERYAWFGNFNSKNGATNMLLNADGSALSALGAVWSNYNATN</sequence>
<dbReference type="AlphaFoldDB" id="A0A072NZ66"/>
<protein>
    <submittedName>
        <fullName evidence="4">Uncharacterized protein</fullName>
    </submittedName>
</protein>
<dbReference type="InterPro" id="IPR024655">
    <property type="entry name" value="Asl1_glyco_hydro_catalytic"/>
</dbReference>
<feature type="compositionally biased region" description="Polar residues" evidence="1">
    <location>
        <begin position="316"/>
        <end position="331"/>
    </location>
</feature>
<feature type="region of interest" description="Disordered" evidence="1">
    <location>
        <begin position="297"/>
        <end position="332"/>
    </location>
</feature>
<dbReference type="VEuPathDB" id="FungiDB:A1O9_10791"/>
<dbReference type="Pfam" id="PF11790">
    <property type="entry name" value="Glyco_hydro_cc"/>
    <property type="match status" value="1"/>
</dbReference>
<dbReference type="EMBL" id="AMGV01000015">
    <property type="protein sequence ID" value="KEF52886.1"/>
    <property type="molecule type" value="Genomic_DNA"/>
</dbReference>
<dbReference type="Pfam" id="PF25485">
    <property type="entry name" value="DUF7908"/>
    <property type="match status" value="1"/>
</dbReference>
<dbReference type="RefSeq" id="XP_013255476.1">
    <property type="nucleotide sequence ID" value="XM_013400022.1"/>
</dbReference>
<dbReference type="GO" id="GO:0009277">
    <property type="term" value="C:fungal-type cell wall"/>
    <property type="evidence" value="ECO:0007669"/>
    <property type="project" value="TreeGrafter"/>
</dbReference>
<feature type="region of interest" description="Disordered" evidence="1">
    <location>
        <begin position="556"/>
        <end position="582"/>
    </location>
</feature>
<proteinExistence type="predicted"/>
<dbReference type="GO" id="GO:0071966">
    <property type="term" value="P:fungal-type cell wall polysaccharide metabolic process"/>
    <property type="evidence" value="ECO:0007669"/>
    <property type="project" value="TreeGrafter"/>
</dbReference>
<dbReference type="OrthoDB" id="43654at2759"/>
<dbReference type="HOGENOM" id="CLU_016498_0_0_1"/>
<feature type="region of interest" description="Disordered" evidence="1">
    <location>
        <begin position="479"/>
        <end position="517"/>
    </location>
</feature>
<feature type="compositionally biased region" description="Low complexity" evidence="1">
    <location>
        <begin position="297"/>
        <end position="315"/>
    </location>
</feature>
<reference evidence="4 5" key="1">
    <citation type="submission" date="2013-03" db="EMBL/GenBank/DDBJ databases">
        <title>The Genome Sequence of Exophiala aquamarina CBS 119918.</title>
        <authorList>
            <consortium name="The Broad Institute Genomics Platform"/>
            <person name="Cuomo C."/>
            <person name="de Hoog S."/>
            <person name="Gorbushina A."/>
            <person name="Walker B."/>
            <person name="Young S.K."/>
            <person name="Zeng Q."/>
            <person name="Gargeya S."/>
            <person name="Fitzgerald M."/>
            <person name="Haas B."/>
            <person name="Abouelleil A."/>
            <person name="Allen A.W."/>
            <person name="Alvarado L."/>
            <person name="Arachchi H.M."/>
            <person name="Berlin A.M."/>
            <person name="Chapman S.B."/>
            <person name="Gainer-Dewar J."/>
            <person name="Goldberg J."/>
            <person name="Griggs A."/>
            <person name="Gujja S."/>
            <person name="Hansen M."/>
            <person name="Howarth C."/>
            <person name="Imamovic A."/>
            <person name="Ireland A."/>
            <person name="Larimer J."/>
            <person name="McCowan C."/>
            <person name="Murphy C."/>
            <person name="Pearson M."/>
            <person name="Poon T.W."/>
            <person name="Priest M."/>
            <person name="Roberts A."/>
            <person name="Saif S."/>
            <person name="Shea T."/>
            <person name="Sisk P."/>
            <person name="Sykes S."/>
            <person name="Wortman J."/>
            <person name="Nusbaum C."/>
            <person name="Birren B."/>
        </authorList>
    </citation>
    <scope>NUCLEOTIDE SEQUENCE [LARGE SCALE GENOMIC DNA]</scope>
    <source>
        <strain evidence="4 5">CBS 119918</strain>
    </source>
</reference>
<feature type="domain" description="Asl1-like glycosyl hydrolase catalytic" evidence="2">
    <location>
        <begin position="597"/>
        <end position="838"/>
    </location>
</feature>
<dbReference type="STRING" id="1182545.A0A072NZ66"/>